<organism evidence="2 3">
    <name type="scientific">Penicillium canescens</name>
    <dbReference type="NCBI Taxonomy" id="5083"/>
    <lineage>
        <taxon>Eukaryota</taxon>
        <taxon>Fungi</taxon>
        <taxon>Dikarya</taxon>
        <taxon>Ascomycota</taxon>
        <taxon>Pezizomycotina</taxon>
        <taxon>Eurotiomycetes</taxon>
        <taxon>Eurotiomycetidae</taxon>
        <taxon>Eurotiales</taxon>
        <taxon>Aspergillaceae</taxon>
        <taxon>Penicillium</taxon>
    </lineage>
</organism>
<sequence length="78" mass="8632">MDKAAVDDGHEGSSDTEAQNHLEVVFYPDSNHRRKSSLVTMEKPNVLPHLAQNDMTTACYVHNLLASEWTTPPNIPGT</sequence>
<accession>A0AAD6NFV8</accession>
<keyword evidence="3" id="KW-1185">Reference proteome</keyword>
<dbReference type="EMBL" id="JAQJZL010000001">
    <property type="protein sequence ID" value="KAJ6057565.1"/>
    <property type="molecule type" value="Genomic_DNA"/>
</dbReference>
<protein>
    <submittedName>
        <fullName evidence="2">Uncharacterized protein</fullName>
    </submittedName>
</protein>
<evidence type="ECO:0000313" key="2">
    <source>
        <dbReference type="EMBL" id="KAJ6057565.1"/>
    </source>
</evidence>
<comment type="caution">
    <text evidence="2">The sequence shown here is derived from an EMBL/GenBank/DDBJ whole genome shotgun (WGS) entry which is preliminary data.</text>
</comment>
<name>A0AAD6NFV8_PENCN</name>
<proteinExistence type="predicted"/>
<evidence type="ECO:0000313" key="3">
    <source>
        <dbReference type="Proteomes" id="UP001219568"/>
    </source>
</evidence>
<gene>
    <name evidence="2" type="ORF">N7460_000839</name>
</gene>
<feature type="region of interest" description="Disordered" evidence="1">
    <location>
        <begin position="1"/>
        <end position="21"/>
    </location>
</feature>
<feature type="compositionally biased region" description="Basic and acidic residues" evidence="1">
    <location>
        <begin position="1"/>
        <end position="13"/>
    </location>
</feature>
<reference evidence="2" key="2">
    <citation type="submission" date="2023-01" db="EMBL/GenBank/DDBJ databases">
        <authorList>
            <person name="Petersen C."/>
        </authorList>
    </citation>
    <scope>NUCLEOTIDE SEQUENCE</scope>
    <source>
        <strain evidence="2">IBT 15450</strain>
    </source>
</reference>
<reference evidence="2" key="1">
    <citation type="journal article" date="2023" name="IMA Fungus">
        <title>Comparative genomic study of the Penicillium genus elucidates a diverse pangenome and 15 lateral gene transfer events.</title>
        <authorList>
            <person name="Petersen C."/>
            <person name="Sorensen T."/>
            <person name="Nielsen M.R."/>
            <person name="Sondergaard T.E."/>
            <person name="Sorensen J.L."/>
            <person name="Fitzpatrick D.A."/>
            <person name="Frisvad J.C."/>
            <person name="Nielsen K.L."/>
        </authorList>
    </citation>
    <scope>NUCLEOTIDE SEQUENCE</scope>
    <source>
        <strain evidence="2">IBT 15450</strain>
    </source>
</reference>
<dbReference type="Proteomes" id="UP001219568">
    <property type="component" value="Unassembled WGS sequence"/>
</dbReference>
<evidence type="ECO:0000256" key="1">
    <source>
        <dbReference type="SAM" id="MobiDB-lite"/>
    </source>
</evidence>
<dbReference type="AlphaFoldDB" id="A0AAD6NFV8"/>